<feature type="transmembrane region" description="Helical" evidence="1">
    <location>
        <begin position="65"/>
        <end position="83"/>
    </location>
</feature>
<keyword evidence="1" id="KW-1133">Transmembrane helix</keyword>
<feature type="transmembrane region" description="Helical" evidence="1">
    <location>
        <begin position="9"/>
        <end position="28"/>
    </location>
</feature>
<keyword evidence="3" id="KW-1185">Reference proteome</keyword>
<protein>
    <submittedName>
        <fullName evidence="2">Uncharacterized protein</fullName>
    </submittedName>
</protein>
<sequence length="104" mass="11704">MKKSNTSKFIFIGLGGVMMFLFSFTIIYDLLIPDPCYYHTNEMNSFMCLFYSAGPVDNGHPVPNFTNFMVSFIIGGLLGIALYKLTTVNTHPFSHSTSHPHTKE</sequence>
<organism evidence="2 3">
    <name type="scientific">Flavobacterium piscinae</name>
    <dbReference type="NCBI Taxonomy" id="2506424"/>
    <lineage>
        <taxon>Bacteria</taxon>
        <taxon>Pseudomonadati</taxon>
        <taxon>Bacteroidota</taxon>
        <taxon>Flavobacteriia</taxon>
        <taxon>Flavobacteriales</taxon>
        <taxon>Flavobacteriaceae</taxon>
        <taxon>Flavobacterium</taxon>
    </lineage>
</organism>
<dbReference type="EMBL" id="SBKQ01000019">
    <property type="protein sequence ID" value="RXR28318.1"/>
    <property type="molecule type" value="Genomic_DNA"/>
</dbReference>
<dbReference type="AlphaFoldDB" id="A0A4Q1KF70"/>
<reference evidence="3" key="1">
    <citation type="submission" date="2019-01" db="EMBL/GenBank/DDBJ databases">
        <title>Cytophagaceae bacterium strain CAR-16.</title>
        <authorList>
            <person name="Chen W.-M."/>
        </authorList>
    </citation>
    <scope>NUCLEOTIDE SEQUENCE [LARGE SCALE GENOMIC DNA]</scope>
    <source>
        <strain evidence="3">ICH-30</strain>
    </source>
</reference>
<evidence type="ECO:0000313" key="3">
    <source>
        <dbReference type="Proteomes" id="UP000289734"/>
    </source>
</evidence>
<proteinExistence type="predicted"/>
<dbReference type="OrthoDB" id="1454009at2"/>
<comment type="caution">
    <text evidence="2">The sequence shown here is derived from an EMBL/GenBank/DDBJ whole genome shotgun (WGS) entry which is preliminary data.</text>
</comment>
<gene>
    <name evidence="2" type="ORF">EQG68_14440</name>
</gene>
<evidence type="ECO:0000256" key="1">
    <source>
        <dbReference type="SAM" id="Phobius"/>
    </source>
</evidence>
<accession>A0A4Q1KF70</accession>
<evidence type="ECO:0000313" key="2">
    <source>
        <dbReference type="EMBL" id="RXR28318.1"/>
    </source>
</evidence>
<dbReference type="Proteomes" id="UP000289734">
    <property type="component" value="Unassembled WGS sequence"/>
</dbReference>
<keyword evidence="1" id="KW-0812">Transmembrane</keyword>
<dbReference type="RefSeq" id="WP_129465597.1">
    <property type="nucleotide sequence ID" value="NZ_JACSXZ010000001.1"/>
</dbReference>
<keyword evidence="1" id="KW-0472">Membrane</keyword>
<name>A0A4Q1KF70_9FLAO</name>